<sequence>MFTPRQFDDPLSIVSTTAGLLSLGIQVYSGIKEYLDAVQSRHEELESVRCHASLLKDSLGAIEKGLKSTAVQHQSSVASVVSCLQSCEAEFKALQDFLHEVGHRLVPMPSTSLKATIAEGKKKLAYPFKRSTIIKFETRLRSVNTILQIALQSLEINVLSEVHEMVLDYKGISDVLLRGIAALQSDTTTIKSSICSIQQSFPSIMENVQDLGPLIETRLSTITSRIDQDRQGVHHNIWSLGERVEASLVAQRLQLDRIEAHLALIQQAEGRLRRVEDILHGAQHTTACNCQMSVPIPRGTQLAEEQHYLQAPNQGVDSEQDYLPSFLDIFLQFQRSVRQARARRLRKLQRNLIGDPALRQTSSHGHPYINRANKRAEGFPVSRNGHCPILVYVHVIDDWVDGCLVRGCNVCTGIFMSVALNEYASTERTVLRRRIRQITENFCPRLRAVELEVPVATISTRELLKYFTLIAVGTPHHAALKFYISENRFPPQREDLDNLFQDFEQENEQKAELVEDLVNVFDTEYEAQDGQLSEFLVQFWKPRMYRAVDESLEATYKRIRIDVSSY</sequence>
<dbReference type="AlphaFoldDB" id="A0A8H7WE97"/>
<dbReference type="EMBL" id="JAFJYH010000037">
    <property type="protein sequence ID" value="KAG4423254.1"/>
    <property type="molecule type" value="Genomic_DNA"/>
</dbReference>
<comment type="caution">
    <text evidence="2">The sequence shown here is derived from an EMBL/GenBank/DDBJ whole genome shotgun (WGS) entry which is preliminary data.</text>
</comment>
<evidence type="ECO:0008006" key="4">
    <source>
        <dbReference type="Google" id="ProtNLM"/>
    </source>
</evidence>
<evidence type="ECO:0000256" key="1">
    <source>
        <dbReference type="SAM" id="Coils"/>
    </source>
</evidence>
<keyword evidence="3" id="KW-1185">Reference proteome</keyword>
<proteinExistence type="predicted"/>
<evidence type="ECO:0000313" key="3">
    <source>
        <dbReference type="Proteomes" id="UP000664132"/>
    </source>
</evidence>
<accession>A0A8H7WE97</accession>
<dbReference type="Proteomes" id="UP000664132">
    <property type="component" value="Unassembled WGS sequence"/>
</dbReference>
<name>A0A8H7WE97_9HELO</name>
<organism evidence="2 3">
    <name type="scientific">Cadophora malorum</name>
    <dbReference type="NCBI Taxonomy" id="108018"/>
    <lineage>
        <taxon>Eukaryota</taxon>
        <taxon>Fungi</taxon>
        <taxon>Dikarya</taxon>
        <taxon>Ascomycota</taxon>
        <taxon>Pezizomycotina</taxon>
        <taxon>Leotiomycetes</taxon>
        <taxon>Helotiales</taxon>
        <taxon>Ploettnerulaceae</taxon>
        <taxon>Cadophora</taxon>
    </lineage>
</organism>
<feature type="coiled-coil region" evidence="1">
    <location>
        <begin position="258"/>
        <end position="285"/>
    </location>
</feature>
<protein>
    <recommendedName>
        <fullName evidence="4">Fungal N-terminal domain-containing protein</fullName>
    </recommendedName>
</protein>
<evidence type="ECO:0000313" key="2">
    <source>
        <dbReference type="EMBL" id="KAG4423254.1"/>
    </source>
</evidence>
<reference evidence="2" key="1">
    <citation type="submission" date="2021-02" db="EMBL/GenBank/DDBJ databases">
        <title>Genome sequence Cadophora malorum strain M34.</title>
        <authorList>
            <person name="Stefanovic E."/>
            <person name="Vu D."/>
            <person name="Scully C."/>
            <person name="Dijksterhuis J."/>
            <person name="Roader J."/>
            <person name="Houbraken J."/>
        </authorList>
    </citation>
    <scope>NUCLEOTIDE SEQUENCE</scope>
    <source>
        <strain evidence="2">M34</strain>
    </source>
</reference>
<dbReference type="OrthoDB" id="5422117at2759"/>
<keyword evidence="1" id="KW-0175">Coiled coil</keyword>
<gene>
    <name evidence="2" type="ORF">IFR04_003620</name>
</gene>